<accession>A0ABT8EYH5</accession>
<dbReference type="EMBL" id="JAUHJR010000010">
    <property type="protein sequence ID" value="MDN4163246.1"/>
    <property type="molecule type" value="Genomic_DNA"/>
</dbReference>
<reference evidence="1" key="1">
    <citation type="submission" date="2023-06" db="EMBL/GenBank/DDBJ databases">
        <title>Draft genome sequence of Nocardioides sp. SOB72.</title>
        <authorList>
            <person name="Zhang G."/>
        </authorList>
    </citation>
    <scope>NUCLEOTIDE SEQUENCE</scope>
    <source>
        <strain evidence="1">SOB72</strain>
    </source>
</reference>
<protein>
    <submittedName>
        <fullName evidence="1">DUF1963 domain-containing protein</fullName>
    </submittedName>
</protein>
<dbReference type="SUPFAM" id="SSF103032">
    <property type="entry name" value="Hypothetical protein YwqG"/>
    <property type="match status" value="1"/>
</dbReference>
<dbReference type="RefSeq" id="WP_300962502.1">
    <property type="nucleotide sequence ID" value="NZ_JAUHJR010000010.1"/>
</dbReference>
<dbReference type="InterPro" id="IPR015315">
    <property type="entry name" value="DUF1963"/>
</dbReference>
<dbReference type="Pfam" id="PF09234">
    <property type="entry name" value="DUF1963"/>
    <property type="match status" value="1"/>
</dbReference>
<evidence type="ECO:0000313" key="2">
    <source>
        <dbReference type="Proteomes" id="UP001168537"/>
    </source>
</evidence>
<organism evidence="1 2">
    <name type="scientific">Nocardioides abyssi</name>
    <dbReference type="NCBI Taxonomy" id="3058370"/>
    <lineage>
        <taxon>Bacteria</taxon>
        <taxon>Bacillati</taxon>
        <taxon>Actinomycetota</taxon>
        <taxon>Actinomycetes</taxon>
        <taxon>Propionibacteriales</taxon>
        <taxon>Nocardioidaceae</taxon>
        <taxon>Nocardioides</taxon>
    </lineage>
</organism>
<dbReference type="Proteomes" id="UP001168537">
    <property type="component" value="Unassembled WGS sequence"/>
</dbReference>
<dbReference type="PANTHER" id="PTHR36436:SF6">
    <property type="entry name" value="SLL5081 PROTEIN"/>
    <property type="match status" value="1"/>
</dbReference>
<evidence type="ECO:0000313" key="1">
    <source>
        <dbReference type="EMBL" id="MDN4163246.1"/>
    </source>
</evidence>
<keyword evidence="2" id="KW-1185">Reference proteome</keyword>
<sequence>MSEAARLTMIDRVPEAERASVRALLRPVAAGRPAPTTGGRALRSQVGGLPFLPAGGTWPRDHEGRPMDFLVQVDLAEVPPVPGFPRAGLLQWFVRSDELHGMDLDDAPETGGLTVRWHDEAVLVAPGAGPAEAFPAGHPDPELASPVAEPETARPLVFAAATMLPTAWEHLEEDVAASPAAYAALERVAEDDDDLKEEATDLPSVQVGGWPHFVQGPPTVPPGRPHRLLLRLDAEPDGLFEWGDLGAAHLFGDPEALAAGDVSGCWWEWACG</sequence>
<gene>
    <name evidence="1" type="ORF">QWY29_17885</name>
</gene>
<name>A0ABT8EYH5_9ACTN</name>
<dbReference type="PANTHER" id="PTHR36436">
    <property type="entry name" value="SLL5081 PROTEIN"/>
    <property type="match status" value="1"/>
</dbReference>
<dbReference type="InterPro" id="IPR035948">
    <property type="entry name" value="YwqG-like_sf"/>
</dbReference>
<comment type="caution">
    <text evidence="1">The sequence shown here is derived from an EMBL/GenBank/DDBJ whole genome shotgun (WGS) entry which is preliminary data.</text>
</comment>
<proteinExistence type="predicted"/>
<dbReference type="Gene3D" id="2.30.320.10">
    <property type="entry name" value="YwqG-like"/>
    <property type="match status" value="1"/>
</dbReference>